<accession>A0A558BVM5</accession>
<reference evidence="1 2" key="1">
    <citation type="submission" date="2019-07" db="EMBL/GenBank/DDBJ databases">
        <title>Hymenobacter sp. straun FUR1 Genome sequencing and assembly.</title>
        <authorList>
            <person name="Chhetri G."/>
        </authorList>
    </citation>
    <scope>NUCLEOTIDE SEQUENCE [LARGE SCALE GENOMIC DNA]</scope>
    <source>
        <strain evidence="1 2">Fur1</strain>
    </source>
</reference>
<name>A0A558BVM5_9BACT</name>
<organism evidence="1 2">
    <name type="scientific">Hymenobacter setariae</name>
    <dbReference type="NCBI Taxonomy" id="2594794"/>
    <lineage>
        <taxon>Bacteria</taxon>
        <taxon>Pseudomonadati</taxon>
        <taxon>Bacteroidota</taxon>
        <taxon>Cytophagia</taxon>
        <taxon>Cytophagales</taxon>
        <taxon>Hymenobacteraceae</taxon>
        <taxon>Hymenobacter</taxon>
    </lineage>
</organism>
<dbReference type="OrthoDB" id="1490648at2"/>
<evidence type="ECO:0000313" key="1">
    <source>
        <dbReference type="EMBL" id="TVT40513.1"/>
    </source>
</evidence>
<proteinExistence type="predicted"/>
<evidence type="ECO:0000313" key="2">
    <source>
        <dbReference type="Proteomes" id="UP000317624"/>
    </source>
</evidence>
<dbReference type="AlphaFoldDB" id="A0A558BVM5"/>
<dbReference type="Proteomes" id="UP000317624">
    <property type="component" value="Unassembled WGS sequence"/>
</dbReference>
<gene>
    <name evidence="1" type="ORF">FNT36_13630</name>
</gene>
<protein>
    <submittedName>
        <fullName evidence="1">Uncharacterized protein</fullName>
    </submittedName>
</protein>
<dbReference type="EMBL" id="VMRJ01000003">
    <property type="protein sequence ID" value="TVT40513.1"/>
    <property type="molecule type" value="Genomic_DNA"/>
</dbReference>
<dbReference type="RefSeq" id="WP_144848510.1">
    <property type="nucleotide sequence ID" value="NZ_VMRJ01000003.1"/>
</dbReference>
<comment type="caution">
    <text evidence="1">The sequence shown here is derived from an EMBL/GenBank/DDBJ whole genome shotgun (WGS) entry which is preliminary data.</text>
</comment>
<keyword evidence="2" id="KW-1185">Reference proteome</keyword>
<sequence length="502" mass="58152">MKEIANLARIVTLRRLKNEPLLDLNGKQPGKEVQLATLLAADVNVTALGLVKQLYGKHTSANQTAFLRLRVRVQDKLLNHLFFLDHSDTRLFVARRYELECLDLLHKVTILYLEGEYVLSERLLRRCLRAAEKGEFINYAEQACHRLCTLYAGQRQQHKYTAATKKLHKLRQILAYEHESEELATQISLTMRRPVAVRQALLPKMAAHLEKAQLLHQKAKTFTTFLTLYRLRLVQAGLAGDYNEIIRSTTAATQMLRKGKLNERRFDQRFNQFMSVYAHLRGRQYTAGLKLAEEYAANLHPTSNNWFYYYEHYILLALHAGEYDKALLLLHTVHKNPSLSKQRPAAQERWGLLQAYVEFVQPPDKIPLRRRNQLAIFAALTVPEYARDKRGYNVAILVFQLLHYLRQRSLEPVLTRLERLRKYQQRHLRDAATLRSRLLLRLLLLLPEGEFDPTALAKRGQNLLAQLSQAPMVGEADAEIEIIPYEQVWTLVLDILRSGAPE</sequence>